<evidence type="ECO:0008006" key="4">
    <source>
        <dbReference type="Google" id="ProtNLM"/>
    </source>
</evidence>
<dbReference type="EMBL" id="BMAU01021421">
    <property type="protein sequence ID" value="GFY34061.1"/>
    <property type="molecule type" value="Genomic_DNA"/>
</dbReference>
<dbReference type="SUPFAM" id="SSF46689">
    <property type="entry name" value="Homeodomain-like"/>
    <property type="match status" value="1"/>
</dbReference>
<comment type="caution">
    <text evidence="2">The sequence shown here is derived from an EMBL/GenBank/DDBJ whole genome shotgun (WGS) entry which is preliminary data.</text>
</comment>
<comment type="subcellular location">
    <subcellularLocation>
        <location evidence="1">Nucleus</location>
    </subcellularLocation>
</comment>
<evidence type="ECO:0000313" key="3">
    <source>
        <dbReference type="Proteomes" id="UP000887159"/>
    </source>
</evidence>
<accession>A0A8X6WHK4</accession>
<reference evidence="2" key="1">
    <citation type="submission" date="2020-08" db="EMBL/GenBank/DDBJ databases">
        <title>Multicomponent nature underlies the extraordinary mechanical properties of spider dragline silk.</title>
        <authorList>
            <person name="Kono N."/>
            <person name="Nakamura H."/>
            <person name="Mori M."/>
            <person name="Yoshida Y."/>
            <person name="Ohtoshi R."/>
            <person name="Malay A.D."/>
            <person name="Moran D.A.P."/>
            <person name="Tomita M."/>
            <person name="Numata K."/>
            <person name="Arakawa K."/>
        </authorList>
    </citation>
    <scope>NUCLEOTIDE SEQUENCE</scope>
</reference>
<dbReference type="AlphaFoldDB" id="A0A8X6WHK4"/>
<evidence type="ECO:0000256" key="1">
    <source>
        <dbReference type="ARBA" id="ARBA00004123"/>
    </source>
</evidence>
<proteinExistence type="predicted"/>
<dbReference type="GO" id="GO:0005634">
    <property type="term" value="C:nucleus"/>
    <property type="evidence" value="ECO:0007669"/>
    <property type="project" value="UniProtKB-SubCell"/>
</dbReference>
<dbReference type="Proteomes" id="UP000887159">
    <property type="component" value="Unassembled WGS sequence"/>
</dbReference>
<gene>
    <name evidence="2" type="primary">X975_25428</name>
    <name evidence="2" type="ORF">TNCV_4982641</name>
</gene>
<protein>
    <recommendedName>
        <fullName evidence="4">DUF4817 domain-containing protein</fullName>
    </recommendedName>
</protein>
<evidence type="ECO:0000313" key="2">
    <source>
        <dbReference type="EMBL" id="GFY34061.1"/>
    </source>
</evidence>
<dbReference type="InterPro" id="IPR009057">
    <property type="entry name" value="Homeodomain-like_sf"/>
</dbReference>
<sequence>MYSAVNGNGRAAIRLYQKRFPSSHMLNHKMFQRLRRQLRENGSFIASTDGRGRPRTVRQHLEEVILDHVDETPGTSRRAVACCLHVSQPTVRRVLLWDCWWMQFLKLF</sequence>
<name>A0A8X6WHK4_TRICX</name>
<keyword evidence="3" id="KW-1185">Reference proteome</keyword>
<organism evidence="2 3">
    <name type="scientific">Trichonephila clavipes</name>
    <name type="common">Golden silk orbweaver</name>
    <name type="synonym">Nephila clavipes</name>
    <dbReference type="NCBI Taxonomy" id="2585209"/>
    <lineage>
        <taxon>Eukaryota</taxon>
        <taxon>Metazoa</taxon>
        <taxon>Ecdysozoa</taxon>
        <taxon>Arthropoda</taxon>
        <taxon>Chelicerata</taxon>
        <taxon>Arachnida</taxon>
        <taxon>Araneae</taxon>
        <taxon>Araneomorphae</taxon>
        <taxon>Entelegynae</taxon>
        <taxon>Araneoidea</taxon>
        <taxon>Nephilidae</taxon>
        <taxon>Trichonephila</taxon>
    </lineage>
</organism>